<reference evidence="3 4" key="1">
    <citation type="submission" date="2022-08" db="EMBL/GenBank/DDBJ databases">
        <title>novel species in genus Aeromicrobium.</title>
        <authorList>
            <person name="Ye L."/>
        </authorList>
    </citation>
    <scope>NUCLEOTIDE SEQUENCE [LARGE SCALE GENOMIC DNA]</scope>
    <source>
        <strain evidence="4">zg-Y1379</strain>
    </source>
</reference>
<evidence type="ECO:0000256" key="1">
    <source>
        <dbReference type="SAM" id="Phobius"/>
    </source>
</evidence>
<feature type="transmembrane region" description="Helical" evidence="1">
    <location>
        <begin position="30"/>
        <end position="55"/>
    </location>
</feature>
<dbReference type="SUPFAM" id="SSF81324">
    <property type="entry name" value="Voltage-gated potassium channels"/>
    <property type="match status" value="1"/>
</dbReference>
<evidence type="ECO:0000313" key="3">
    <source>
        <dbReference type="EMBL" id="UUP15434.1"/>
    </source>
</evidence>
<dbReference type="RefSeq" id="WP_232399486.1">
    <property type="nucleotide sequence ID" value="NZ_CP102173.1"/>
</dbReference>
<keyword evidence="1" id="KW-0472">Membrane</keyword>
<organism evidence="3 4">
    <name type="scientific">Aeromicrobium wangtongii</name>
    <dbReference type="NCBI Taxonomy" id="2969247"/>
    <lineage>
        <taxon>Bacteria</taxon>
        <taxon>Bacillati</taxon>
        <taxon>Actinomycetota</taxon>
        <taxon>Actinomycetes</taxon>
        <taxon>Propionibacteriales</taxon>
        <taxon>Nocardioidaceae</taxon>
        <taxon>Aeromicrobium</taxon>
    </lineage>
</organism>
<keyword evidence="1" id="KW-0812">Transmembrane</keyword>
<keyword evidence="4" id="KW-1185">Reference proteome</keyword>
<accession>A0ABY5MET8</accession>
<keyword evidence="1" id="KW-1133">Transmembrane helix</keyword>
<feature type="transmembrane region" description="Helical" evidence="1">
    <location>
        <begin position="67"/>
        <end position="86"/>
    </location>
</feature>
<dbReference type="Gene3D" id="1.10.287.70">
    <property type="match status" value="1"/>
</dbReference>
<proteinExistence type="predicted"/>
<dbReference type="Pfam" id="PF07885">
    <property type="entry name" value="Ion_trans_2"/>
    <property type="match status" value="1"/>
</dbReference>
<dbReference type="EMBL" id="CP102173">
    <property type="protein sequence ID" value="UUP15434.1"/>
    <property type="molecule type" value="Genomic_DNA"/>
</dbReference>
<dbReference type="InterPro" id="IPR013099">
    <property type="entry name" value="K_chnl_dom"/>
</dbReference>
<feature type="transmembrane region" description="Helical" evidence="1">
    <location>
        <begin position="125"/>
        <end position="145"/>
    </location>
</feature>
<feature type="transmembrane region" description="Helical" evidence="1">
    <location>
        <begin position="7"/>
        <end position="24"/>
    </location>
</feature>
<gene>
    <name evidence="3" type="ORF">NQV15_09005</name>
</gene>
<dbReference type="Proteomes" id="UP001316184">
    <property type="component" value="Chromosome"/>
</dbReference>
<evidence type="ECO:0000259" key="2">
    <source>
        <dbReference type="Pfam" id="PF07885"/>
    </source>
</evidence>
<protein>
    <submittedName>
        <fullName evidence="3">Ion channel</fullName>
    </submittedName>
</protein>
<feature type="domain" description="Potassium channel" evidence="2">
    <location>
        <begin position="72"/>
        <end position="147"/>
    </location>
</feature>
<name>A0ABY5MET8_9ACTN</name>
<sequence length="156" mass="16844">MAWARPGWTAVALLLVYFAVPVTWDSSPAVIGISLVLTFAGLILLAHMMVLELRAVRDGTTRRSDRAVAMMLMLVVVAFAMTFYLMELFAPGQISGLRTRIDALYFTVSTMATVGFGDVHATGQAARAVVSALIVFTAVVVASLLRTHTRLGRAQD</sequence>
<evidence type="ECO:0000313" key="4">
    <source>
        <dbReference type="Proteomes" id="UP001316184"/>
    </source>
</evidence>